<organism evidence="17 18">
    <name type="scientific">Thalassomonas actiniarum</name>
    <dbReference type="NCBI Taxonomy" id="485447"/>
    <lineage>
        <taxon>Bacteria</taxon>
        <taxon>Pseudomonadati</taxon>
        <taxon>Pseudomonadota</taxon>
        <taxon>Gammaproteobacteria</taxon>
        <taxon>Alteromonadales</taxon>
        <taxon>Colwelliaceae</taxon>
        <taxon>Thalassomonas</taxon>
    </lineage>
</organism>
<dbReference type="Pfam" id="PF00672">
    <property type="entry name" value="HAMP"/>
    <property type="match status" value="1"/>
</dbReference>
<feature type="domain" description="HAMP" evidence="16">
    <location>
        <begin position="194"/>
        <end position="248"/>
    </location>
</feature>
<evidence type="ECO:0000256" key="4">
    <source>
        <dbReference type="ARBA" id="ARBA00022475"/>
    </source>
</evidence>
<evidence type="ECO:0000259" key="15">
    <source>
        <dbReference type="PROSITE" id="PS50109"/>
    </source>
</evidence>
<evidence type="ECO:0000313" key="17">
    <source>
        <dbReference type="EMBL" id="WDD99504.1"/>
    </source>
</evidence>
<comment type="subcellular location">
    <subcellularLocation>
        <location evidence="2">Cell membrane</location>
        <topology evidence="2">Multi-pass membrane protein</topology>
    </subcellularLocation>
</comment>
<accession>A0AAF0C478</accession>
<dbReference type="InterPro" id="IPR036890">
    <property type="entry name" value="HATPase_C_sf"/>
</dbReference>
<evidence type="ECO:0000256" key="14">
    <source>
        <dbReference type="SAM" id="Phobius"/>
    </source>
</evidence>
<keyword evidence="9" id="KW-0418">Kinase</keyword>
<dbReference type="Pfam" id="PF00512">
    <property type="entry name" value="HisKA"/>
    <property type="match status" value="1"/>
</dbReference>
<gene>
    <name evidence="17" type="ORF">SG35_002135</name>
</gene>
<keyword evidence="18" id="KW-1185">Reference proteome</keyword>
<keyword evidence="6" id="KW-0808">Transferase</keyword>
<keyword evidence="11 14" id="KW-1133">Transmembrane helix</keyword>
<keyword evidence="5" id="KW-0597">Phosphoprotein</keyword>
<dbReference type="SMART" id="SM00387">
    <property type="entry name" value="HATPase_c"/>
    <property type="match status" value="1"/>
</dbReference>
<dbReference type="GO" id="GO:0000155">
    <property type="term" value="F:phosphorelay sensor kinase activity"/>
    <property type="evidence" value="ECO:0007669"/>
    <property type="project" value="InterPro"/>
</dbReference>
<evidence type="ECO:0000256" key="5">
    <source>
        <dbReference type="ARBA" id="ARBA00022553"/>
    </source>
</evidence>
<dbReference type="RefSeq" id="WP_053043159.1">
    <property type="nucleotide sequence ID" value="NZ_CP059735.1"/>
</dbReference>
<dbReference type="Gene3D" id="3.30.565.10">
    <property type="entry name" value="Histidine kinase-like ATPase, C-terminal domain"/>
    <property type="match status" value="1"/>
</dbReference>
<dbReference type="PROSITE" id="PS50885">
    <property type="entry name" value="HAMP"/>
    <property type="match status" value="1"/>
</dbReference>
<feature type="domain" description="Histidine kinase" evidence="15">
    <location>
        <begin position="256"/>
        <end position="472"/>
    </location>
</feature>
<dbReference type="InterPro" id="IPR036097">
    <property type="entry name" value="HisK_dim/P_sf"/>
</dbReference>
<dbReference type="Proteomes" id="UP000032568">
    <property type="component" value="Chromosome"/>
</dbReference>
<dbReference type="AlphaFoldDB" id="A0AAF0C478"/>
<dbReference type="Gene3D" id="1.10.287.130">
    <property type="match status" value="1"/>
</dbReference>
<reference evidence="17 18" key="1">
    <citation type="journal article" date="2015" name="Genome Announc.">
        <title>Draft Genome Sequences of Marine Isolates of Thalassomonas viridans and Thalassomonas actiniarum.</title>
        <authorList>
            <person name="Olonade I."/>
            <person name="van Zyl L.J."/>
            <person name="Trindade M."/>
        </authorList>
    </citation>
    <scope>NUCLEOTIDE SEQUENCE [LARGE SCALE GENOMIC DNA]</scope>
    <source>
        <strain evidence="17 18">A5K-106</strain>
    </source>
</reference>
<dbReference type="PRINTS" id="PR00344">
    <property type="entry name" value="BCTRLSENSOR"/>
</dbReference>
<dbReference type="Gene3D" id="6.10.340.10">
    <property type="match status" value="1"/>
</dbReference>
<keyword evidence="4" id="KW-1003">Cell membrane</keyword>
<dbReference type="GO" id="GO:0005524">
    <property type="term" value="F:ATP binding"/>
    <property type="evidence" value="ECO:0007669"/>
    <property type="project" value="UniProtKB-KW"/>
</dbReference>
<keyword evidence="12" id="KW-0902">Two-component regulatory system</keyword>
<dbReference type="PANTHER" id="PTHR45528">
    <property type="entry name" value="SENSOR HISTIDINE KINASE CPXA"/>
    <property type="match status" value="1"/>
</dbReference>
<evidence type="ECO:0000259" key="16">
    <source>
        <dbReference type="PROSITE" id="PS50885"/>
    </source>
</evidence>
<evidence type="ECO:0000256" key="1">
    <source>
        <dbReference type="ARBA" id="ARBA00000085"/>
    </source>
</evidence>
<dbReference type="PROSITE" id="PS50109">
    <property type="entry name" value="HIS_KIN"/>
    <property type="match status" value="1"/>
</dbReference>
<dbReference type="SUPFAM" id="SSF55874">
    <property type="entry name" value="ATPase domain of HSP90 chaperone/DNA topoisomerase II/histidine kinase"/>
    <property type="match status" value="1"/>
</dbReference>
<evidence type="ECO:0000256" key="11">
    <source>
        <dbReference type="ARBA" id="ARBA00022989"/>
    </source>
</evidence>
<dbReference type="InterPro" id="IPR003660">
    <property type="entry name" value="HAMP_dom"/>
</dbReference>
<dbReference type="SUPFAM" id="SSF47384">
    <property type="entry name" value="Homodimeric domain of signal transducing histidine kinase"/>
    <property type="match status" value="1"/>
</dbReference>
<evidence type="ECO:0000256" key="10">
    <source>
        <dbReference type="ARBA" id="ARBA00022840"/>
    </source>
</evidence>
<dbReference type="PANTHER" id="PTHR45528:SF1">
    <property type="entry name" value="SENSOR HISTIDINE KINASE CPXA"/>
    <property type="match status" value="1"/>
</dbReference>
<name>A0AAF0C478_9GAMM</name>
<dbReference type="InterPro" id="IPR050398">
    <property type="entry name" value="HssS/ArlS-like"/>
</dbReference>
<evidence type="ECO:0000256" key="12">
    <source>
        <dbReference type="ARBA" id="ARBA00023012"/>
    </source>
</evidence>
<sequence length="481" mass="53336">MIKQTKAVLSSIKVKLFCWFWLITILSILTTRFIITQLSDDILILAPHEGDRGHLHNISRRITRAQPADVLDFLENFQRRGRFKIKRAFGNPPELWIKEVTGGKLMTSSGNDLPALKNYLSGNDFTELKTYQFPELRLTGPQQVTINNKDYQFFVAVKESRKHFTMLFFSQLPPWARIALPLVISFIFCWLLARNLSKPLLSMRSVANRLGDGDLSVRVNDGAGRSDELGSLARSINQMAEKLEISLLAQKRLLGDVSHELRSPMTRLQMALGLAQKSSGDQENLSKHLQRCEIEVHRLDQMIADVLALSRLENALHQLNFAKLDLTGLLDILLQDAQFTADEKSIKLQLEAVKNSQLKADSQLIASAISNVLGNAVKYSPQGSNIDVTLRHQGNNAVLAIADAGPGVPEHALAQLFDPFYRVAEARDRKTGGTGLGLAIAKQAVLAHRGTITAKNNDSGGLTVTIQLPLDNIQPEQTDAG</sequence>
<comment type="catalytic activity">
    <reaction evidence="1">
        <text>ATP + protein L-histidine = ADP + protein N-phospho-L-histidine.</text>
        <dbReference type="EC" id="2.7.13.3"/>
    </reaction>
</comment>
<keyword evidence="8" id="KW-0547">Nucleotide-binding</keyword>
<reference evidence="17 18" key="2">
    <citation type="journal article" date="2022" name="Mar. Drugs">
        <title>Bioassay-Guided Fractionation Leads to the Detection of Cholic Acid Generated by the Rare Thalassomonas sp.</title>
        <authorList>
            <person name="Pheiffer F."/>
            <person name="Schneider Y.K."/>
            <person name="Hansen E.H."/>
            <person name="Andersen J.H."/>
            <person name="Isaksson J."/>
            <person name="Busche T."/>
            <person name="R C."/>
            <person name="Kalinowski J."/>
            <person name="Zyl L.V."/>
            <person name="Trindade M."/>
        </authorList>
    </citation>
    <scope>NUCLEOTIDE SEQUENCE [LARGE SCALE GENOMIC DNA]</scope>
    <source>
        <strain evidence="17 18">A5K-106</strain>
    </source>
</reference>
<dbReference type="EC" id="2.7.13.3" evidence="3"/>
<keyword evidence="13 14" id="KW-0472">Membrane</keyword>
<feature type="transmembrane region" description="Helical" evidence="14">
    <location>
        <begin position="16"/>
        <end position="35"/>
    </location>
</feature>
<protein>
    <recommendedName>
        <fullName evidence="3">histidine kinase</fullName>
        <ecNumber evidence="3">2.7.13.3</ecNumber>
    </recommendedName>
</protein>
<proteinExistence type="predicted"/>
<dbReference type="CDD" id="cd06225">
    <property type="entry name" value="HAMP"/>
    <property type="match status" value="1"/>
</dbReference>
<dbReference type="GO" id="GO:0005886">
    <property type="term" value="C:plasma membrane"/>
    <property type="evidence" value="ECO:0007669"/>
    <property type="project" value="UniProtKB-SubCell"/>
</dbReference>
<dbReference type="Pfam" id="PF02518">
    <property type="entry name" value="HATPase_c"/>
    <property type="match status" value="1"/>
</dbReference>
<dbReference type="SUPFAM" id="SSF158472">
    <property type="entry name" value="HAMP domain-like"/>
    <property type="match status" value="1"/>
</dbReference>
<dbReference type="InterPro" id="IPR005467">
    <property type="entry name" value="His_kinase_dom"/>
</dbReference>
<evidence type="ECO:0000256" key="7">
    <source>
        <dbReference type="ARBA" id="ARBA00022692"/>
    </source>
</evidence>
<dbReference type="InterPro" id="IPR003661">
    <property type="entry name" value="HisK_dim/P_dom"/>
</dbReference>
<dbReference type="FunFam" id="3.30.565.10:FF:000006">
    <property type="entry name" value="Sensor histidine kinase WalK"/>
    <property type="match status" value="1"/>
</dbReference>
<keyword evidence="10" id="KW-0067">ATP-binding</keyword>
<evidence type="ECO:0000313" key="18">
    <source>
        <dbReference type="Proteomes" id="UP000032568"/>
    </source>
</evidence>
<evidence type="ECO:0000256" key="13">
    <source>
        <dbReference type="ARBA" id="ARBA00023136"/>
    </source>
</evidence>
<evidence type="ECO:0000256" key="9">
    <source>
        <dbReference type="ARBA" id="ARBA00022777"/>
    </source>
</evidence>
<evidence type="ECO:0000256" key="3">
    <source>
        <dbReference type="ARBA" id="ARBA00012438"/>
    </source>
</evidence>
<dbReference type="KEGG" id="tact:SG35_002135"/>
<dbReference type="SMART" id="SM00388">
    <property type="entry name" value="HisKA"/>
    <property type="match status" value="1"/>
</dbReference>
<dbReference type="EMBL" id="CP059735">
    <property type="protein sequence ID" value="WDD99504.1"/>
    <property type="molecule type" value="Genomic_DNA"/>
</dbReference>
<dbReference type="InterPro" id="IPR003594">
    <property type="entry name" value="HATPase_dom"/>
</dbReference>
<dbReference type="SMART" id="SM00304">
    <property type="entry name" value="HAMP"/>
    <property type="match status" value="1"/>
</dbReference>
<evidence type="ECO:0000256" key="2">
    <source>
        <dbReference type="ARBA" id="ARBA00004651"/>
    </source>
</evidence>
<dbReference type="InterPro" id="IPR004358">
    <property type="entry name" value="Sig_transdc_His_kin-like_C"/>
</dbReference>
<keyword evidence="7 14" id="KW-0812">Transmembrane</keyword>
<dbReference type="CDD" id="cd00082">
    <property type="entry name" value="HisKA"/>
    <property type="match status" value="1"/>
</dbReference>
<evidence type="ECO:0000256" key="8">
    <source>
        <dbReference type="ARBA" id="ARBA00022741"/>
    </source>
</evidence>
<evidence type="ECO:0000256" key="6">
    <source>
        <dbReference type="ARBA" id="ARBA00022679"/>
    </source>
</evidence>